<dbReference type="GO" id="GO:0000160">
    <property type="term" value="P:phosphorelay signal transduction system"/>
    <property type="evidence" value="ECO:0007669"/>
    <property type="project" value="InterPro"/>
</dbReference>
<accession>A0A5S3X2T5</accession>
<dbReference type="PROSITE" id="PS51755">
    <property type="entry name" value="OMPR_PHOB"/>
    <property type="match status" value="1"/>
</dbReference>
<gene>
    <name evidence="4" type="ORF">CWB98_08700</name>
</gene>
<feature type="domain" description="OmpR/PhoB-type" evidence="3">
    <location>
        <begin position="53"/>
        <end position="146"/>
    </location>
</feature>
<evidence type="ECO:0000259" key="3">
    <source>
        <dbReference type="PROSITE" id="PS51755"/>
    </source>
</evidence>
<dbReference type="GO" id="GO:0003677">
    <property type="term" value="F:DNA binding"/>
    <property type="evidence" value="ECO:0007669"/>
    <property type="project" value="UniProtKB-UniRule"/>
</dbReference>
<dbReference type="InterPro" id="IPR036388">
    <property type="entry name" value="WH-like_DNA-bd_sf"/>
</dbReference>
<reference evidence="5" key="2">
    <citation type="submission" date="2019-06" db="EMBL/GenBank/DDBJ databases">
        <title>Co-occurence of chitin degradation, pigmentation and bioactivity in marine Pseudoalteromonas.</title>
        <authorList>
            <person name="Sonnenschein E.C."/>
            <person name="Bech P.K."/>
        </authorList>
    </citation>
    <scope>NUCLEOTIDE SEQUENCE [LARGE SCALE GENOMIC DNA]</scope>
    <source>
        <strain evidence="5">S2599</strain>
    </source>
</reference>
<dbReference type="SUPFAM" id="SSF46894">
    <property type="entry name" value="C-terminal effector domain of the bipartite response regulators"/>
    <property type="match status" value="1"/>
</dbReference>
<proteinExistence type="predicted"/>
<evidence type="ECO:0000313" key="5">
    <source>
        <dbReference type="Proteomes" id="UP000306719"/>
    </source>
</evidence>
<reference evidence="4 5" key="1">
    <citation type="submission" date="2018-01" db="EMBL/GenBank/DDBJ databases">
        <authorList>
            <person name="Paulsen S."/>
            <person name="Gram L.K."/>
        </authorList>
    </citation>
    <scope>NUCLEOTIDE SEQUENCE [LARGE SCALE GENOMIC DNA]</scope>
    <source>
        <strain evidence="4 5">S2599</strain>
    </source>
</reference>
<dbReference type="OrthoDB" id="5696122at2"/>
<name>A0A5S3X2T5_9GAMM</name>
<organism evidence="4 5">
    <name type="scientific">Pseudoalteromonas rubra</name>
    <dbReference type="NCBI Taxonomy" id="43658"/>
    <lineage>
        <taxon>Bacteria</taxon>
        <taxon>Pseudomonadati</taxon>
        <taxon>Pseudomonadota</taxon>
        <taxon>Gammaproteobacteria</taxon>
        <taxon>Alteromonadales</taxon>
        <taxon>Pseudoalteromonadaceae</taxon>
        <taxon>Pseudoalteromonas</taxon>
    </lineage>
</organism>
<keyword evidence="1 2" id="KW-0238">DNA-binding</keyword>
<dbReference type="Gene3D" id="1.25.40.10">
    <property type="entry name" value="Tetratricopeptide repeat domain"/>
    <property type="match status" value="1"/>
</dbReference>
<dbReference type="AlphaFoldDB" id="A0A5S3X2T5"/>
<dbReference type="GO" id="GO:0006355">
    <property type="term" value="P:regulation of DNA-templated transcription"/>
    <property type="evidence" value="ECO:0007669"/>
    <property type="project" value="InterPro"/>
</dbReference>
<dbReference type="SMART" id="SM00028">
    <property type="entry name" value="TPR"/>
    <property type="match status" value="4"/>
</dbReference>
<evidence type="ECO:0000256" key="2">
    <source>
        <dbReference type="PROSITE-ProRule" id="PRU01091"/>
    </source>
</evidence>
<dbReference type="Pfam" id="PF00486">
    <property type="entry name" value="Trans_reg_C"/>
    <property type="match status" value="1"/>
</dbReference>
<dbReference type="InterPro" id="IPR016032">
    <property type="entry name" value="Sig_transdc_resp-reg_C-effctor"/>
</dbReference>
<dbReference type="SMART" id="SM00862">
    <property type="entry name" value="Trans_reg_C"/>
    <property type="match status" value="1"/>
</dbReference>
<evidence type="ECO:0000256" key="1">
    <source>
        <dbReference type="ARBA" id="ARBA00023125"/>
    </source>
</evidence>
<dbReference type="InterPro" id="IPR001867">
    <property type="entry name" value="OmpR/PhoB-type_DNA-bd"/>
</dbReference>
<sequence>MLLNILRLNLSNSLVLCSKSVFQGLEPDGEILHTPDGDTGLGCVCIVNLRDGSMRYLLNNVEVDLVKGIATTSDGSRDIRAKTLAVLQILIQYSDRIVTKAQLLDTVWRGVVVQEQVLVQSIRELREIFGADAIKTHPRIGYQLTIAPVSVDSSKAGQKYSVAAFLSVIVLAMFWVLLSQWWEKDLSSEHYPTVAFLPVDNAMLDDVHATVPLTGLSYLSEQTLQESALPVVTAEHVLTTISHSPWYSDDTAQIRLSHRQEVLQLLERLGADILVETRLSGFPQDMQLQYTLHFKHSEEQGVVFAASPELAYQDLITRLTARYGKPSQTLHTQRNLDFSNEAFARGVQLYLARNYLDAIALLRTALSHSEDPLTVRRYLAASLANQGDISAALALLQQNIDEKGDDSVTRRERMRANLMTGYLLVNWPQADDRAQELERAQQYIAIAHEQATDNADQLFIAYALEELGKIKRIQGRYSEASRLLHSALGYHQRFDAIYGQTNALIELARIAAQQGEMKEAARLFEQAHQVAKASNAIPNQIWIWLAEADLLRQSQKVEQAHRLASRARALARDADDPVLIERVEAWFARASIYTVN</sequence>
<dbReference type="Gene3D" id="1.10.10.10">
    <property type="entry name" value="Winged helix-like DNA-binding domain superfamily/Winged helix DNA-binding domain"/>
    <property type="match status" value="1"/>
</dbReference>
<feature type="DNA-binding region" description="OmpR/PhoB-type" evidence="2">
    <location>
        <begin position="53"/>
        <end position="146"/>
    </location>
</feature>
<evidence type="ECO:0000313" key="4">
    <source>
        <dbReference type="EMBL" id="TMP38026.1"/>
    </source>
</evidence>
<comment type="caution">
    <text evidence="4">The sequence shown here is derived from an EMBL/GenBank/DDBJ whole genome shotgun (WGS) entry which is preliminary data.</text>
</comment>
<dbReference type="Proteomes" id="UP000306719">
    <property type="component" value="Unassembled WGS sequence"/>
</dbReference>
<dbReference type="PANTHER" id="PTHR47691:SF3">
    <property type="entry name" value="HTH-TYPE TRANSCRIPTIONAL REGULATOR RV0890C-RELATED"/>
    <property type="match status" value="1"/>
</dbReference>
<dbReference type="InterPro" id="IPR011990">
    <property type="entry name" value="TPR-like_helical_dom_sf"/>
</dbReference>
<dbReference type="PANTHER" id="PTHR47691">
    <property type="entry name" value="REGULATOR-RELATED"/>
    <property type="match status" value="1"/>
</dbReference>
<dbReference type="InterPro" id="IPR019734">
    <property type="entry name" value="TPR_rpt"/>
</dbReference>
<dbReference type="EMBL" id="PNCJ01000012">
    <property type="protein sequence ID" value="TMP38026.1"/>
    <property type="molecule type" value="Genomic_DNA"/>
</dbReference>
<dbReference type="SUPFAM" id="SSF48452">
    <property type="entry name" value="TPR-like"/>
    <property type="match status" value="2"/>
</dbReference>
<protein>
    <submittedName>
        <fullName evidence="4">CadC family transcriptional regulator</fullName>
    </submittedName>
</protein>